<evidence type="ECO:0000313" key="2">
    <source>
        <dbReference type="Proteomes" id="UP000004754"/>
    </source>
</evidence>
<comment type="caution">
    <text evidence="1">The sequence shown here is derived from an EMBL/GenBank/DDBJ whole genome shotgun (WGS) entry which is preliminary data.</text>
</comment>
<dbReference type="OrthoDB" id="2327863at2"/>
<protein>
    <submittedName>
        <fullName evidence="1">Uncharacterized protein</fullName>
    </submittedName>
</protein>
<proteinExistence type="predicted"/>
<dbReference type="eggNOG" id="ENOG5031SJU">
    <property type="taxonomic scope" value="Bacteria"/>
</dbReference>
<accession>E6MH09</accession>
<keyword evidence="2" id="KW-1185">Reference proteome</keyword>
<dbReference type="EMBL" id="AEQN01000016">
    <property type="protein sequence ID" value="EFV01899.1"/>
    <property type="molecule type" value="Genomic_DNA"/>
</dbReference>
<dbReference type="Proteomes" id="UP000004754">
    <property type="component" value="Unassembled WGS sequence"/>
</dbReference>
<sequence>MTGKIIKIPNEYTVIINLGEKDVSVHDKIIVFEVEDDVIDPITKELLGSFELKKAELEVSEVFPNFSVCHHYEKEDTGILKALSPMTPNIKKVPQKLNVDSHDGIYLKNPKIKVGDMVRTVELF</sequence>
<name>E6MH09_9FIRM</name>
<reference evidence="1 2" key="1">
    <citation type="submission" date="2010-12" db="EMBL/GenBank/DDBJ databases">
        <authorList>
            <person name="Muzny D."/>
            <person name="Qin X."/>
            <person name="Deng J."/>
            <person name="Jiang H."/>
            <person name="Liu Y."/>
            <person name="Qu J."/>
            <person name="Song X.-Z."/>
            <person name="Zhang L."/>
            <person name="Thornton R."/>
            <person name="Coyle M."/>
            <person name="Francisco L."/>
            <person name="Jackson L."/>
            <person name="Javaid M."/>
            <person name="Korchina V."/>
            <person name="Kovar C."/>
            <person name="Mata R."/>
            <person name="Mathew T."/>
            <person name="Ngo R."/>
            <person name="Nguyen L."/>
            <person name="Nguyen N."/>
            <person name="Okwuonu G."/>
            <person name="Ongeri F."/>
            <person name="Pham C."/>
            <person name="Simmons D."/>
            <person name="Wilczek-Boney K."/>
            <person name="Hale W."/>
            <person name="Jakkamsetti A."/>
            <person name="Pham P."/>
            <person name="Ruth R."/>
            <person name="San Lucas F."/>
            <person name="Warren J."/>
            <person name="Zhang J."/>
            <person name="Zhao Z."/>
            <person name="Zhou C."/>
            <person name="Zhu D."/>
            <person name="Lee S."/>
            <person name="Bess C."/>
            <person name="Blankenburg K."/>
            <person name="Forbes L."/>
            <person name="Fu Q."/>
            <person name="Gubbala S."/>
            <person name="Hirani K."/>
            <person name="Jayaseelan J.C."/>
            <person name="Lara F."/>
            <person name="Munidasa M."/>
            <person name="Palculict T."/>
            <person name="Patil S."/>
            <person name="Pu L.-L."/>
            <person name="Saada N."/>
            <person name="Tang L."/>
            <person name="Weissenberger G."/>
            <person name="Zhu Y."/>
            <person name="Hemphill L."/>
            <person name="Shang Y."/>
            <person name="Youmans B."/>
            <person name="Ayvaz T."/>
            <person name="Ross M."/>
            <person name="Santibanez J."/>
            <person name="Aqrawi P."/>
            <person name="Gross S."/>
            <person name="Joshi V."/>
            <person name="Fowler G."/>
            <person name="Nazareth L."/>
            <person name="Reid J."/>
            <person name="Worley K."/>
            <person name="Petrosino J."/>
            <person name="Highlander S."/>
            <person name="Gibbs R."/>
        </authorList>
    </citation>
    <scope>NUCLEOTIDE SEQUENCE [LARGE SCALE GENOMIC DNA]</scope>
    <source>
        <strain evidence="1 2">ATCC 23263</strain>
    </source>
</reference>
<gene>
    <name evidence="1" type="ORF">HMP0721_1293</name>
</gene>
<evidence type="ECO:0000313" key="1">
    <source>
        <dbReference type="EMBL" id="EFV01899.1"/>
    </source>
</evidence>
<dbReference type="RefSeq" id="WP_006598716.1">
    <property type="nucleotide sequence ID" value="NZ_GL622359.1"/>
</dbReference>
<organism evidence="1 2">
    <name type="scientific">Pseudoramibacter alactolyticus ATCC 23263</name>
    <dbReference type="NCBI Taxonomy" id="887929"/>
    <lineage>
        <taxon>Bacteria</taxon>
        <taxon>Bacillati</taxon>
        <taxon>Bacillota</taxon>
        <taxon>Clostridia</taxon>
        <taxon>Eubacteriales</taxon>
        <taxon>Eubacteriaceae</taxon>
        <taxon>Pseudoramibacter</taxon>
    </lineage>
</organism>
<dbReference type="AlphaFoldDB" id="E6MH09"/>
<dbReference type="HOGENOM" id="CLU_2001904_0_0_9"/>
<dbReference type="STRING" id="887929.HMP0721_1293"/>